<protein>
    <submittedName>
        <fullName evidence="6">NAD(P)/FAD-dependent oxidoreductase</fullName>
        <ecNumber evidence="6">1.-.-.-</ecNumber>
    </submittedName>
</protein>
<proteinExistence type="inferred from homology"/>
<comment type="cofactor">
    <cofactor evidence="1">
        <name>FAD</name>
        <dbReference type="ChEBI" id="CHEBI:57692"/>
    </cofactor>
</comment>
<comment type="caution">
    <text evidence="6">The sequence shown here is derived from an EMBL/GenBank/DDBJ whole genome shotgun (WGS) entry which is preliminary data.</text>
</comment>
<evidence type="ECO:0000256" key="3">
    <source>
        <dbReference type="ARBA" id="ARBA00022630"/>
    </source>
</evidence>
<reference evidence="7" key="1">
    <citation type="journal article" date="2019" name="Int. J. Syst. Evol. Microbiol.">
        <title>The Global Catalogue of Microorganisms (GCM) 10K type strain sequencing project: providing services to taxonomists for standard genome sequencing and annotation.</title>
        <authorList>
            <consortium name="The Broad Institute Genomics Platform"/>
            <consortium name="The Broad Institute Genome Sequencing Center for Infectious Disease"/>
            <person name="Wu L."/>
            <person name="Ma J."/>
        </authorList>
    </citation>
    <scope>NUCLEOTIDE SEQUENCE [LARGE SCALE GENOMIC DNA]</scope>
    <source>
        <strain evidence="7">KCTC 42143</strain>
    </source>
</reference>
<name>A0ABW4NP85_9LACT</name>
<evidence type="ECO:0000313" key="7">
    <source>
        <dbReference type="Proteomes" id="UP001597285"/>
    </source>
</evidence>
<comment type="similarity">
    <text evidence="2">Belongs to the DadA oxidoreductase family.</text>
</comment>
<dbReference type="Pfam" id="PF01266">
    <property type="entry name" value="DAO"/>
    <property type="match status" value="1"/>
</dbReference>
<keyword evidence="4 6" id="KW-0560">Oxidoreductase</keyword>
<dbReference type="SUPFAM" id="SSF54373">
    <property type="entry name" value="FAD-linked reductases, C-terminal domain"/>
    <property type="match status" value="1"/>
</dbReference>
<dbReference type="PANTHER" id="PTHR13847">
    <property type="entry name" value="SARCOSINE DEHYDROGENASE-RELATED"/>
    <property type="match status" value="1"/>
</dbReference>
<keyword evidence="3" id="KW-0285">Flavoprotein</keyword>
<dbReference type="EMBL" id="JBHUFF010000017">
    <property type="protein sequence ID" value="MFD1800076.1"/>
    <property type="molecule type" value="Genomic_DNA"/>
</dbReference>
<dbReference type="PANTHER" id="PTHR13847:SF286">
    <property type="entry name" value="D-AMINO ACID DEHYDROGENASE"/>
    <property type="match status" value="1"/>
</dbReference>
<sequence>MPIAVVGAGIVGATTAFYLSAAGYAVTIYDEGTGQATSAAAGIICPWLSQRRNKQWYQLAAAGAAFYPTLMQDLNEDMSNSGIYRQVGTLVFKKSPELLAKLEKIALKRRETAPEIGELSILSPAEIKAKLPLLETEQSALFASGGARVDGSLLTKKLVEAAVSNGADYFPEKAQLTMSTTGTYTIATPTHTKHFSAVVLAAGAWLPEILQPLGFSVDIRPQKGQLIHLEVEEETQDWPVVMPDGEKDIIPFPNGRIVVGATHENDEGYDLVPSEEKLAVMLNEAAELAPSLAKATIKEARVGTRAFTSDFAPFFGEVPESPGLYVASGLGSSGLTSGPIIARMLTQLIMDKPTDLPVFDYPVARYIHRTHSYTEIKD</sequence>
<keyword evidence="7" id="KW-1185">Reference proteome</keyword>
<dbReference type="Proteomes" id="UP001597285">
    <property type="component" value="Unassembled WGS sequence"/>
</dbReference>
<dbReference type="InterPro" id="IPR036188">
    <property type="entry name" value="FAD/NAD-bd_sf"/>
</dbReference>
<dbReference type="SUPFAM" id="SSF51905">
    <property type="entry name" value="FAD/NAD(P)-binding domain"/>
    <property type="match status" value="1"/>
</dbReference>
<feature type="domain" description="FAD dependent oxidoreductase" evidence="5">
    <location>
        <begin position="3"/>
        <end position="348"/>
    </location>
</feature>
<evidence type="ECO:0000313" key="6">
    <source>
        <dbReference type="EMBL" id="MFD1800076.1"/>
    </source>
</evidence>
<dbReference type="EC" id="1.-.-.-" evidence="6"/>
<gene>
    <name evidence="6" type="ORF">ACFSBK_09465</name>
</gene>
<dbReference type="RefSeq" id="WP_197409011.1">
    <property type="nucleotide sequence ID" value="NZ_JBHSQC010000023.1"/>
</dbReference>
<dbReference type="Gene3D" id="3.50.50.60">
    <property type="entry name" value="FAD/NAD(P)-binding domain"/>
    <property type="match status" value="1"/>
</dbReference>
<evidence type="ECO:0000259" key="5">
    <source>
        <dbReference type="Pfam" id="PF01266"/>
    </source>
</evidence>
<dbReference type="Gene3D" id="3.30.9.10">
    <property type="entry name" value="D-Amino Acid Oxidase, subunit A, domain 2"/>
    <property type="match status" value="1"/>
</dbReference>
<dbReference type="GO" id="GO:0016491">
    <property type="term" value="F:oxidoreductase activity"/>
    <property type="evidence" value="ECO:0007669"/>
    <property type="project" value="UniProtKB-KW"/>
</dbReference>
<accession>A0ABW4NP85</accession>
<evidence type="ECO:0000256" key="2">
    <source>
        <dbReference type="ARBA" id="ARBA00009410"/>
    </source>
</evidence>
<evidence type="ECO:0000256" key="1">
    <source>
        <dbReference type="ARBA" id="ARBA00001974"/>
    </source>
</evidence>
<evidence type="ECO:0000256" key="4">
    <source>
        <dbReference type="ARBA" id="ARBA00023002"/>
    </source>
</evidence>
<dbReference type="InterPro" id="IPR006076">
    <property type="entry name" value="FAD-dep_OxRdtase"/>
</dbReference>
<organism evidence="6 7">
    <name type="scientific">Carnobacterium antarcticum</name>
    <dbReference type="NCBI Taxonomy" id="2126436"/>
    <lineage>
        <taxon>Bacteria</taxon>
        <taxon>Bacillati</taxon>
        <taxon>Bacillota</taxon>
        <taxon>Bacilli</taxon>
        <taxon>Lactobacillales</taxon>
        <taxon>Carnobacteriaceae</taxon>
        <taxon>Carnobacterium</taxon>
    </lineage>
</organism>